<feature type="transmembrane region" description="Helical" evidence="1">
    <location>
        <begin position="72"/>
        <end position="92"/>
    </location>
</feature>
<dbReference type="Proteomes" id="UP000239203">
    <property type="component" value="Unassembled WGS sequence"/>
</dbReference>
<organism evidence="3 4">
    <name type="scientific">Actinokineospora auranticolor</name>
    <dbReference type="NCBI Taxonomy" id="155976"/>
    <lineage>
        <taxon>Bacteria</taxon>
        <taxon>Bacillati</taxon>
        <taxon>Actinomycetota</taxon>
        <taxon>Actinomycetes</taxon>
        <taxon>Pseudonocardiales</taxon>
        <taxon>Pseudonocardiaceae</taxon>
        <taxon>Actinokineospora</taxon>
    </lineage>
</organism>
<feature type="chain" id="PRO_5018107173" description="DUF4383 domain-containing protein" evidence="2">
    <location>
        <begin position="22"/>
        <end position="140"/>
    </location>
</feature>
<gene>
    <name evidence="3" type="ORF">CLV40_11628</name>
</gene>
<dbReference type="RefSeq" id="WP_104481428.1">
    <property type="nucleotide sequence ID" value="NZ_CP154825.1"/>
</dbReference>
<reference evidence="3 4" key="1">
    <citation type="submission" date="2018-02" db="EMBL/GenBank/DDBJ databases">
        <title>Genomic Encyclopedia of Archaeal and Bacterial Type Strains, Phase II (KMG-II): from individual species to whole genera.</title>
        <authorList>
            <person name="Goeker M."/>
        </authorList>
    </citation>
    <scope>NUCLEOTIDE SEQUENCE [LARGE SCALE GENOMIC DNA]</scope>
    <source>
        <strain evidence="3 4">YU 961-1</strain>
    </source>
</reference>
<accession>A0A2S6GIJ8</accession>
<evidence type="ECO:0000313" key="4">
    <source>
        <dbReference type="Proteomes" id="UP000239203"/>
    </source>
</evidence>
<proteinExistence type="predicted"/>
<feature type="transmembrane region" description="Helical" evidence="1">
    <location>
        <begin position="45"/>
        <end position="65"/>
    </location>
</feature>
<comment type="caution">
    <text evidence="3">The sequence shown here is derived from an EMBL/GenBank/DDBJ whole genome shotgun (WGS) entry which is preliminary data.</text>
</comment>
<sequence length="140" mass="14590">MSFRLAVALCAALVVVLTATAIVTFTTGGSTMPGSTDHGGVGLFGNPLTAVIHLVFAALALVALLRPGFRRLLAQLGSPAFLGLVAFDAVGLLSPVGEDEPLGVRWPTLVVDLVVLALWLLTARLSRPSATAAPEQRRHR</sequence>
<dbReference type="EMBL" id="PTIX01000016">
    <property type="protein sequence ID" value="PPK64986.1"/>
    <property type="molecule type" value="Genomic_DNA"/>
</dbReference>
<keyword evidence="1" id="KW-0472">Membrane</keyword>
<protein>
    <recommendedName>
        <fullName evidence="5">DUF4383 domain-containing protein</fullName>
    </recommendedName>
</protein>
<evidence type="ECO:0008006" key="5">
    <source>
        <dbReference type="Google" id="ProtNLM"/>
    </source>
</evidence>
<feature type="signal peptide" evidence="2">
    <location>
        <begin position="1"/>
        <end position="21"/>
    </location>
</feature>
<keyword evidence="4" id="KW-1185">Reference proteome</keyword>
<feature type="transmembrane region" description="Helical" evidence="1">
    <location>
        <begin position="104"/>
        <end position="121"/>
    </location>
</feature>
<keyword evidence="1" id="KW-1133">Transmembrane helix</keyword>
<evidence type="ECO:0000313" key="3">
    <source>
        <dbReference type="EMBL" id="PPK64986.1"/>
    </source>
</evidence>
<evidence type="ECO:0000256" key="1">
    <source>
        <dbReference type="SAM" id="Phobius"/>
    </source>
</evidence>
<keyword evidence="2" id="KW-0732">Signal</keyword>
<name>A0A2S6GIJ8_9PSEU</name>
<evidence type="ECO:0000256" key="2">
    <source>
        <dbReference type="SAM" id="SignalP"/>
    </source>
</evidence>
<dbReference type="AlphaFoldDB" id="A0A2S6GIJ8"/>
<keyword evidence="1" id="KW-0812">Transmembrane</keyword>